<feature type="domain" description="MmgE/PrpD N-terminal" evidence="2">
    <location>
        <begin position="7"/>
        <end position="248"/>
    </location>
</feature>
<dbReference type="InterPro" id="IPR042183">
    <property type="entry name" value="MmgE/PrpD_sf_1"/>
</dbReference>
<dbReference type="Pfam" id="PF19305">
    <property type="entry name" value="MmgE_PrpD_C"/>
    <property type="match status" value="1"/>
</dbReference>
<dbReference type="InterPro" id="IPR042188">
    <property type="entry name" value="MmgE/PrpD_sf_2"/>
</dbReference>
<gene>
    <name evidence="4" type="ORF">ACFQH9_30340</name>
</gene>
<comment type="similarity">
    <text evidence="1">Belongs to the PrpD family.</text>
</comment>
<dbReference type="PANTHER" id="PTHR16943:SF8">
    <property type="entry name" value="2-METHYLCITRATE DEHYDRATASE"/>
    <property type="match status" value="1"/>
</dbReference>
<dbReference type="PANTHER" id="PTHR16943">
    <property type="entry name" value="2-METHYLCITRATE DEHYDRATASE-RELATED"/>
    <property type="match status" value="1"/>
</dbReference>
<dbReference type="RefSeq" id="WP_379571576.1">
    <property type="nucleotide sequence ID" value="NZ_JBHSQK010000110.1"/>
</dbReference>
<dbReference type="InterPro" id="IPR005656">
    <property type="entry name" value="MmgE_PrpD"/>
</dbReference>
<dbReference type="InterPro" id="IPR036148">
    <property type="entry name" value="MmgE/PrpD_sf"/>
</dbReference>
<dbReference type="Pfam" id="PF03972">
    <property type="entry name" value="MmgE_PrpD_N"/>
    <property type="match status" value="1"/>
</dbReference>
<dbReference type="InterPro" id="IPR045336">
    <property type="entry name" value="MmgE_PrpD_N"/>
</dbReference>
<dbReference type="SUPFAM" id="SSF103378">
    <property type="entry name" value="2-methylcitrate dehydratase PrpD"/>
    <property type="match status" value="1"/>
</dbReference>
<evidence type="ECO:0000259" key="2">
    <source>
        <dbReference type="Pfam" id="PF03972"/>
    </source>
</evidence>
<name>A0ABW1II57_9PSEU</name>
<dbReference type="Gene3D" id="3.30.1330.120">
    <property type="entry name" value="2-methylcitrate dehydratase PrpD"/>
    <property type="match status" value="1"/>
</dbReference>
<accession>A0ABW1II57</accession>
<dbReference type="Proteomes" id="UP001596119">
    <property type="component" value="Unassembled WGS sequence"/>
</dbReference>
<reference evidence="5" key="1">
    <citation type="journal article" date="2019" name="Int. J. Syst. Evol. Microbiol.">
        <title>The Global Catalogue of Microorganisms (GCM) 10K type strain sequencing project: providing services to taxonomists for standard genome sequencing and annotation.</title>
        <authorList>
            <consortium name="The Broad Institute Genomics Platform"/>
            <consortium name="The Broad Institute Genome Sequencing Center for Infectious Disease"/>
            <person name="Wu L."/>
            <person name="Ma J."/>
        </authorList>
    </citation>
    <scope>NUCLEOTIDE SEQUENCE [LARGE SCALE GENOMIC DNA]</scope>
    <source>
        <strain evidence="5">CGMCC 4.7397</strain>
    </source>
</reference>
<proteinExistence type="inferred from homology"/>
<dbReference type="EMBL" id="JBHSQK010000110">
    <property type="protein sequence ID" value="MFC5952569.1"/>
    <property type="molecule type" value="Genomic_DNA"/>
</dbReference>
<dbReference type="InterPro" id="IPR045337">
    <property type="entry name" value="MmgE_PrpD_C"/>
</dbReference>
<evidence type="ECO:0000313" key="5">
    <source>
        <dbReference type="Proteomes" id="UP001596119"/>
    </source>
</evidence>
<organism evidence="4 5">
    <name type="scientific">Pseudonocardia lutea</name>
    <dbReference type="NCBI Taxonomy" id="2172015"/>
    <lineage>
        <taxon>Bacteria</taxon>
        <taxon>Bacillati</taxon>
        <taxon>Actinomycetota</taxon>
        <taxon>Actinomycetes</taxon>
        <taxon>Pseudonocardiales</taxon>
        <taxon>Pseudonocardiaceae</taxon>
        <taxon>Pseudonocardia</taxon>
    </lineage>
</organism>
<comment type="caution">
    <text evidence="4">The sequence shown here is derived from an EMBL/GenBank/DDBJ whole genome shotgun (WGS) entry which is preliminary data.</text>
</comment>
<dbReference type="Gene3D" id="1.10.4100.10">
    <property type="entry name" value="2-methylcitrate dehydratase PrpD"/>
    <property type="match status" value="1"/>
</dbReference>
<sequence length="456" mass="49338">MDYALDQITEFVVGARAEAVPNDVLKHVTGILVDSLACALAAKDCPGARVAAAIVDVPRGPGGTVIGSRAEATLDMAAFWNTSMIRYLDYNDGFTAGHPSDMIGALVAVAGARGLSGPTLLSGIAVAYEVFHRISLKHRSYRKDRGALVDNLSIDQGFSVAIGAAAGLAHMLGYDRDRTRTAISLAATNGLPLRASRAGELSHYKGVATAVSTRQAVFACQLAENGLTGPSDPFEGRHGFIEVMEGKAGPMNLEPFGVEWALLRSALKYFPATSNCQIAIWAAFELREDVTAADIAEIVLHTSRFLRHESGSEPAKWAPTTRETADHSLPYVFSVALLNGEVNESSYSEQMLHDERVRELMGKVSVVVDDQIEAEWPDTLQIRVTATKADGTTREIHAADPKGTYRNPMRRDDIKAKWRNLVTSVFGAETDHMFDLAWGIADSDDCTKVFEQLVTE</sequence>
<protein>
    <submittedName>
        <fullName evidence="4">MmgE/PrpD family protein</fullName>
    </submittedName>
</protein>
<feature type="domain" description="MmgE/PrpD C-terminal" evidence="3">
    <location>
        <begin position="270"/>
        <end position="433"/>
    </location>
</feature>
<evidence type="ECO:0000256" key="1">
    <source>
        <dbReference type="ARBA" id="ARBA00006174"/>
    </source>
</evidence>
<keyword evidence="5" id="KW-1185">Reference proteome</keyword>
<evidence type="ECO:0000313" key="4">
    <source>
        <dbReference type="EMBL" id="MFC5952569.1"/>
    </source>
</evidence>
<evidence type="ECO:0000259" key="3">
    <source>
        <dbReference type="Pfam" id="PF19305"/>
    </source>
</evidence>